<dbReference type="GeneID" id="67474851"/>
<name>A0A4U3FCA0_9GAMM</name>
<dbReference type="EMBL" id="JACYNN010000027">
    <property type="protein sequence ID" value="MBD8108877.1"/>
    <property type="molecule type" value="Genomic_DNA"/>
</dbReference>
<dbReference type="AlphaFoldDB" id="A0A4U3FCA0"/>
<evidence type="ECO:0000313" key="2">
    <source>
        <dbReference type="EMBL" id="MBD8108877.1"/>
    </source>
</evidence>
<accession>A0A4U3FCA0</accession>
<evidence type="ECO:0000256" key="1">
    <source>
        <dbReference type="SAM" id="Phobius"/>
    </source>
</evidence>
<keyword evidence="1" id="KW-0472">Membrane</keyword>
<evidence type="ECO:0000313" key="5">
    <source>
        <dbReference type="Proteomes" id="UP000661012"/>
    </source>
</evidence>
<evidence type="ECO:0000313" key="4">
    <source>
        <dbReference type="Proteomes" id="UP000306393"/>
    </source>
</evidence>
<dbReference type="OrthoDB" id="6519106at2"/>
<feature type="transmembrane region" description="Helical" evidence="1">
    <location>
        <begin position="20"/>
        <end position="39"/>
    </location>
</feature>
<keyword evidence="1" id="KW-1133">Transmembrane helix</keyword>
<keyword evidence="1" id="KW-0812">Transmembrane</keyword>
<dbReference type="Proteomes" id="UP000661012">
    <property type="component" value="Unassembled WGS sequence"/>
</dbReference>
<sequence>MVWVNLLPWRQTEHLRRWRFWRLMGVLVMLLLCTLALNGQWLRRLNQQQAITLAQWVSAQHEAAALNERWLAVKRVSEEQQKQVERHLLRQQQLTLWVTFSRMLGALFPSDVWLTSLNKTPQSLEMAGVGKRIQPLYELRQRLAEIPSLTPVVLGPLKRTRTGEITFNMQTELVATGVRRR</sequence>
<comment type="caution">
    <text evidence="3">The sequence shown here is derived from an EMBL/GenBank/DDBJ whole genome shotgun (WGS) entry which is preliminary data.</text>
</comment>
<keyword evidence="5" id="KW-1185">Reference proteome</keyword>
<evidence type="ECO:0000313" key="3">
    <source>
        <dbReference type="EMBL" id="TKJ90455.1"/>
    </source>
</evidence>
<organism evidence="3 4">
    <name type="scientific">Erwinia persicina</name>
    <dbReference type="NCBI Taxonomy" id="55211"/>
    <lineage>
        <taxon>Bacteria</taxon>
        <taxon>Pseudomonadati</taxon>
        <taxon>Pseudomonadota</taxon>
        <taxon>Gammaproteobacteria</taxon>
        <taxon>Enterobacterales</taxon>
        <taxon>Erwiniaceae</taxon>
        <taxon>Erwinia</taxon>
    </lineage>
</organism>
<protein>
    <submittedName>
        <fullName evidence="3">Fimbrial assembly protein</fullName>
    </submittedName>
</protein>
<dbReference type="Proteomes" id="UP000306393">
    <property type="component" value="Unassembled WGS sequence"/>
</dbReference>
<dbReference type="EMBL" id="QGAC01000009">
    <property type="protein sequence ID" value="TKJ90455.1"/>
    <property type="molecule type" value="Genomic_DNA"/>
</dbReference>
<reference evidence="3 4" key="1">
    <citation type="journal article" date="2019" name="Sci. Rep.">
        <title>Differences in resource use lead to coexistence of seed-transmitted microbial populations.</title>
        <authorList>
            <person name="Torres-Cortes G."/>
            <person name="Garcia B.J."/>
            <person name="Compant S."/>
            <person name="Rezki S."/>
            <person name="Jones P."/>
            <person name="Preveaux A."/>
            <person name="Briand M."/>
            <person name="Roulet A."/>
            <person name="Bouchez O."/>
            <person name="Jacobson D."/>
            <person name="Barret M."/>
        </authorList>
    </citation>
    <scope>NUCLEOTIDE SEQUENCE [LARGE SCALE GENOMIC DNA]</scope>
    <source>
        <strain evidence="3 4">CFBP13511</strain>
    </source>
</reference>
<gene>
    <name evidence="3" type="ORF">EpCFBP13511_11345</name>
    <name evidence="2" type="ORF">IFT93_21125</name>
</gene>
<dbReference type="STRING" id="1219360.GCA_001571305_03511"/>
<dbReference type="RefSeq" id="WP_137269238.1">
    <property type="nucleotide sequence ID" value="NZ_CP082141.1"/>
</dbReference>
<reference evidence="2 5" key="2">
    <citation type="journal article" date="2020" name="FEMS Microbiol. Ecol.">
        <title>Temporal dynamics of bacterial communities during seed development and maturation.</title>
        <authorList>
            <person name="Chesneau G."/>
            <person name="Torres-Cortes G."/>
            <person name="Briand M."/>
            <person name="Darrasse A."/>
            <person name="Preveaux A."/>
            <person name="Marais C."/>
            <person name="Jacques M.A."/>
            <person name="Shade A."/>
            <person name="Barret M."/>
        </authorList>
    </citation>
    <scope>NUCLEOTIDE SEQUENCE [LARGE SCALE GENOMIC DNA]</scope>
    <source>
        <strain evidence="2 5">CFBP13732</strain>
    </source>
</reference>
<proteinExistence type="predicted"/>